<gene>
    <name evidence="1" type="ORF">ISF_01771</name>
</gene>
<dbReference type="GeneID" id="30018063"/>
<dbReference type="Proteomes" id="UP000076744">
    <property type="component" value="Unassembled WGS sequence"/>
</dbReference>
<evidence type="ECO:0000313" key="1">
    <source>
        <dbReference type="EMBL" id="OAA71220.1"/>
    </source>
</evidence>
<keyword evidence="2" id="KW-1185">Reference proteome</keyword>
<evidence type="ECO:0000313" key="2">
    <source>
        <dbReference type="Proteomes" id="UP000076744"/>
    </source>
</evidence>
<accession>A0A168CCE6</accession>
<dbReference type="AlphaFoldDB" id="A0A168CCE6"/>
<dbReference type="EMBL" id="AZHB01000003">
    <property type="protein sequence ID" value="OAA71220.1"/>
    <property type="molecule type" value="Genomic_DNA"/>
</dbReference>
<organism evidence="1 2">
    <name type="scientific">Cordyceps fumosorosea (strain ARSEF 2679)</name>
    <name type="common">Isaria fumosorosea</name>
    <dbReference type="NCBI Taxonomy" id="1081104"/>
    <lineage>
        <taxon>Eukaryota</taxon>
        <taxon>Fungi</taxon>
        <taxon>Dikarya</taxon>
        <taxon>Ascomycota</taxon>
        <taxon>Pezizomycotina</taxon>
        <taxon>Sordariomycetes</taxon>
        <taxon>Hypocreomycetidae</taxon>
        <taxon>Hypocreales</taxon>
        <taxon>Cordycipitaceae</taxon>
        <taxon>Cordyceps</taxon>
    </lineage>
</organism>
<comment type="caution">
    <text evidence="1">The sequence shown here is derived from an EMBL/GenBank/DDBJ whole genome shotgun (WGS) entry which is preliminary data.</text>
</comment>
<name>A0A168CCE6_CORFA</name>
<protein>
    <submittedName>
        <fullName evidence="1">Uncharacterized protein</fullName>
    </submittedName>
</protein>
<dbReference type="RefSeq" id="XP_018707101.1">
    <property type="nucleotide sequence ID" value="XM_018845378.1"/>
</dbReference>
<reference evidence="1 2" key="1">
    <citation type="journal article" date="2016" name="Genome Biol. Evol.">
        <title>Divergent and convergent evolution of fungal pathogenicity.</title>
        <authorList>
            <person name="Shang Y."/>
            <person name="Xiao G."/>
            <person name="Zheng P."/>
            <person name="Cen K."/>
            <person name="Zhan S."/>
            <person name="Wang C."/>
        </authorList>
    </citation>
    <scope>NUCLEOTIDE SEQUENCE [LARGE SCALE GENOMIC DNA]</scope>
    <source>
        <strain evidence="1 2">ARSEF 2679</strain>
    </source>
</reference>
<proteinExistence type="predicted"/>
<sequence>MASLAFYCARDKPPPPDRPEPHPKDWDLEHFCILRHPVEGSDLQIGKVVGDPEDDLAPLSKVRGNIFSHVPSPDRTVEHRRTVHLGPAPATSARTNCALPRTPINSPATAVEDSIALKKHLANGDHAFLVTGVVRAAARNEVSGSEGPLNTDKVTTATPGQAVAESLELRSLDGKLFAVRLVQMWYGKGVLGGFKVRSDRYIVGE</sequence>